<evidence type="ECO:0000256" key="1">
    <source>
        <dbReference type="SAM" id="MobiDB-lite"/>
    </source>
</evidence>
<feature type="compositionally biased region" description="Basic and acidic residues" evidence="1">
    <location>
        <begin position="93"/>
        <end position="106"/>
    </location>
</feature>
<reference evidence="2" key="1">
    <citation type="submission" date="2020-08" db="EMBL/GenBank/DDBJ databases">
        <title>Multicomponent nature underlies the extraordinary mechanical properties of spider dragline silk.</title>
        <authorList>
            <person name="Kono N."/>
            <person name="Nakamura H."/>
            <person name="Mori M."/>
            <person name="Yoshida Y."/>
            <person name="Ohtoshi R."/>
            <person name="Malay A.D."/>
            <person name="Moran D.A.P."/>
            <person name="Tomita M."/>
            <person name="Numata K."/>
            <person name="Arakawa K."/>
        </authorList>
    </citation>
    <scope>NUCLEOTIDE SEQUENCE</scope>
</reference>
<feature type="region of interest" description="Disordered" evidence="1">
    <location>
        <begin position="93"/>
        <end position="142"/>
    </location>
</feature>
<dbReference type="EMBL" id="BMAW01004634">
    <property type="protein sequence ID" value="GFS90073.1"/>
    <property type="molecule type" value="Genomic_DNA"/>
</dbReference>
<feature type="compositionally biased region" description="Basic and acidic residues" evidence="1">
    <location>
        <begin position="16"/>
        <end position="25"/>
    </location>
</feature>
<feature type="compositionally biased region" description="Basic residues" evidence="1">
    <location>
        <begin position="1"/>
        <end position="12"/>
    </location>
</feature>
<evidence type="ECO:0000313" key="3">
    <source>
        <dbReference type="Proteomes" id="UP000887013"/>
    </source>
</evidence>
<feature type="region of interest" description="Disordered" evidence="1">
    <location>
        <begin position="1"/>
        <end position="47"/>
    </location>
</feature>
<accession>A0A8X6N2C4</accession>
<keyword evidence="3" id="KW-1185">Reference proteome</keyword>
<dbReference type="Proteomes" id="UP000887013">
    <property type="component" value="Unassembled WGS sequence"/>
</dbReference>
<protein>
    <submittedName>
        <fullName evidence="2">Uncharacterized protein</fullName>
    </submittedName>
</protein>
<dbReference type="OrthoDB" id="10333585at2759"/>
<sequence length="142" mass="15758">MPVRMQGKRRGIYIHPPKDLEEVSSHGRSSSMGRNGKKLRTRVGGPSLGRLLSSHEVRSVLITDGESYIGGTIEAPQGWGMLYQDNQREQIDRGSLQDHPEGRRLCYPDSLLPRGPALEKSPDDRPLSRKSNELRIGQDSGG</sequence>
<feature type="compositionally biased region" description="Basic and acidic residues" evidence="1">
    <location>
        <begin position="120"/>
        <end position="133"/>
    </location>
</feature>
<gene>
    <name evidence="2" type="ORF">NPIL_319411</name>
</gene>
<proteinExistence type="predicted"/>
<name>A0A8X6N2C4_NEPPI</name>
<evidence type="ECO:0000313" key="2">
    <source>
        <dbReference type="EMBL" id="GFS90073.1"/>
    </source>
</evidence>
<comment type="caution">
    <text evidence="2">The sequence shown here is derived from an EMBL/GenBank/DDBJ whole genome shotgun (WGS) entry which is preliminary data.</text>
</comment>
<organism evidence="2 3">
    <name type="scientific">Nephila pilipes</name>
    <name type="common">Giant wood spider</name>
    <name type="synonym">Nephila maculata</name>
    <dbReference type="NCBI Taxonomy" id="299642"/>
    <lineage>
        <taxon>Eukaryota</taxon>
        <taxon>Metazoa</taxon>
        <taxon>Ecdysozoa</taxon>
        <taxon>Arthropoda</taxon>
        <taxon>Chelicerata</taxon>
        <taxon>Arachnida</taxon>
        <taxon>Araneae</taxon>
        <taxon>Araneomorphae</taxon>
        <taxon>Entelegynae</taxon>
        <taxon>Araneoidea</taxon>
        <taxon>Nephilidae</taxon>
        <taxon>Nephila</taxon>
    </lineage>
</organism>
<dbReference type="AlphaFoldDB" id="A0A8X6N2C4"/>